<dbReference type="RefSeq" id="XP_001736068.1">
    <property type="nucleotide sequence ID" value="XM_001736016.1"/>
</dbReference>
<reference evidence="2" key="1">
    <citation type="submission" date="2007-12" db="EMBL/GenBank/DDBJ databases">
        <title>Annotation of Entamoeba dispar SAW760.</title>
        <authorList>
            <person name="Lorenzi H."/>
            <person name="Inman J."/>
            <person name="Schobel S."/>
            <person name="Amedeo P."/>
            <person name="Caler E."/>
        </authorList>
    </citation>
    <scope>NUCLEOTIDE SEQUENCE [LARGE SCALE GENOMIC DNA]</scope>
    <source>
        <strain evidence="2">ATCC PRA-260 / SAW760</strain>
    </source>
</reference>
<proteinExistence type="predicted"/>
<dbReference type="OrthoDB" id="28200at2759"/>
<keyword evidence="2" id="KW-1185">Reference proteome</keyword>
<organism evidence="2">
    <name type="scientific">Entamoeba dispar (strain ATCC PRA-260 / SAW760)</name>
    <dbReference type="NCBI Taxonomy" id="370354"/>
    <lineage>
        <taxon>Eukaryota</taxon>
        <taxon>Amoebozoa</taxon>
        <taxon>Evosea</taxon>
        <taxon>Archamoebae</taxon>
        <taxon>Mastigamoebida</taxon>
        <taxon>Entamoebidae</taxon>
        <taxon>Entamoeba</taxon>
    </lineage>
</organism>
<name>B0ECP2_ENTDS</name>
<accession>B0ECP2</accession>
<gene>
    <name evidence="1" type="ORF">EDI_290970</name>
</gene>
<dbReference type="AlphaFoldDB" id="B0ECP2"/>
<dbReference type="eggNOG" id="ENOG502RDAB">
    <property type="taxonomic scope" value="Eukaryota"/>
</dbReference>
<dbReference type="Proteomes" id="UP000008076">
    <property type="component" value="Unassembled WGS sequence"/>
</dbReference>
<protein>
    <recommendedName>
        <fullName evidence="3">Myb/SANT-like domain-containing protein</fullName>
    </recommendedName>
</protein>
<dbReference type="KEGG" id="edi:EDI_290970"/>
<dbReference type="EMBL" id="DS548792">
    <property type="protein sequence ID" value="EDR27704.1"/>
    <property type="molecule type" value="Genomic_DNA"/>
</dbReference>
<evidence type="ECO:0008006" key="3">
    <source>
        <dbReference type="Google" id="ProtNLM"/>
    </source>
</evidence>
<dbReference type="GeneID" id="5881049"/>
<evidence type="ECO:0000313" key="2">
    <source>
        <dbReference type="Proteomes" id="UP000008076"/>
    </source>
</evidence>
<sequence>MQSLSVFRPSHPKFYTVIGESTIPNSFESSDGIKNRNTREWGDIMTTYVMLKYRKWQIKDRRTMSLHSFHHRCSEELFNDLGINKTPTQIRDKVNNTRSSYHALIKQLQKESFKWTQEKHYSLSKPVFDFMSTFFESNNTITLDQINQKIAEVIQQNKS</sequence>
<dbReference type="OMA" id="AKNTREW"/>
<evidence type="ECO:0000313" key="1">
    <source>
        <dbReference type="EMBL" id="EDR27704.1"/>
    </source>
</evidence>
<dbReference type="VEuPathDB" id="AmoebaDB:EDI_290970"/>